<feature type="domain" description="MaoC-like" evidence="2">
    <location>
        <begin position="20"/>
        <end position="137"/>
    </location>
</feature>
<comment type="similarity">
    <text evidence="1">Belongs to the enoyl-CoA hydratase/isomerase family.</text>
</comment>
<dbReference type="Proteomes" id="UP000198327">
    <property type="component" value="Unassembled WGS sequence"/>
</dbReference>
<dbReference type="PANTHER" id="PTHR42993:SF1">
    <property type="entry name" value="MAOC-LIKE DEHYDRATASE DOMAIN-CONTAINING PROTEIN"/>
    <property type="match status" value="1"/>
</dbReference>
<proteinExistence type="inferred from homology"/>
<dbReference type="CDD" id="cd03450">
    <property type="entry name" value="NodN"/>
    <property type="match status" value="1"/>
</dbReference>
<evidence type="ECO:0000313" key="3">
    <source>
        <dbReference type="EMBL" id="SNS24322.1"/>
    </source>
</evidence>
<dbReference type="STRING" id="398843.A3K89_02875"/>
<gene>
    <name evidence="3" type="ORF">SAMN05421642_101244</name>
</gene>
<sequence length="161" mass="17738">MLQMHNVTMRTFTSPEQLKSAVGEDLGSSDWFQITQERVNTFADATGDHQWIHVDVERAQKESPFGAPVAHGYLSLSLLPLLNTEIYSIENVKLGINYGSNKVRFINPVKVGSHVRLQSTLTSVDDVSGGAVQIVTTQTLEIEGVDKPALVAETITRIVFQ</sequence>
<dbReference type="InterPro" id="IPR002539">
    <property type="entry name" value="MaoC-like_dom"/>
</dbReference>
<evidence type="ECO:0000313" key="4">
    <source>
        <dbReference type="Proteomes" id="UP000198327"/>
    </source>
</evidence>
<evidence type="ECO:0000256" key="1">
    <source>
        <dbReference type="ARBA" id="ARBA00005254"/>
    </source>
</evidence>
<reference evidence="4" key="1">
    <citation type="submission" date="2017-06" db="EMBL/GenBank/DDBJ databases">
        <authorList>
            <person name="Varghese N."/>
            <person name="Submissions S."/>
        </authorList>
    </citation>
    <scope>NUCLEOTIDE SEQUENCE [LARGE SCALE GENOMIC DNA]</scope>
    <source>
        <strain evidence="4">JCM 23211</strain>
    </source>
</reference>
<keyword evidence="4" id="KW-1185">Reference proteome</keyword>
<dbReference type="Pfam" id="PF01575">
    <property type="entry name" value="MaoC_dehydratas"/>
    <property type="match status" value="1"/>
</dbReference>
<accession>A0A239CWT0</accession>
<evidence type="ECO:0000259" key="2">
    <source>
        <dbReference type="Pfam" id="PF01575"/>
    </source>
</evidence>
<name>A0A239CWT0_9NOCA</name>
<dbReference type="InterPro" id="IPR029069">
    <property type="entry name" value="HotDog_dom_sf"/>
</dbReference>
<dbReference type="AlphaFoldDB" id="A0A239CWT0"/>
<organism evidence="3 4">
    <name type="scientific">Rhodococcoides kyotonense</name>
    <dbReference type="NCBI Taxonomy" id="398843"/>
    <lineage>
        <taxon>Bacteria</taxon>
        <taxon>Bacillati</taxon>
        <taxon>Actinomycetota</taxon>
        <taxon>Actinomycetes</taxon>
        <taxon>Mycobacteriales</taxon>
        <taxon>Nocardiaceae</taxon>
        <taxon>Rhodococcoides</taxon>
    </lineage>
</organism>
<protein>
    <submittedName>
        <fullName evidence="3">Acyl dehydratase</fullName>
    </submittedName>
</protein>
<dbReference type="SUPFAM" id="SSF54637">
    <property type="entry name" value="Thioesterase/thiol ester dehydrase-isomerase"/>
    <property type="match status" value="1"/>
</dbReference>
<dbReference type="Gene3D" id="3.10.129.10">
    <property type="entry name" value="Hotdog Thioesterase"/>
    <property type="match status" value="1"/>
</dbReference>
<dbReference type="EMBL" id="FZOW01000001">
    <property type="protein sequence ID" value="SNS24322.1"/>
    <property type="molecule type" value="Genomic_DNA"/>
</dbReference>
<dbReference type="InterPro" id="IPR039375">
    <property type="entry name" value="NodN-like"/>
</dbReference>
<dbReference type="PANTHER" id="PTHR42993">
    <property type="entry name" value="MAOC-LIKE DEHYDRATASE DOMAIN-CONTAINING PROTEIN"/>
    <property type="match status" value="1"/>
</dbReference>